<dbReference type="InterPro" id="IPR029055">
    <property type="entry name" value="Ntn_hydrolases_N"/>
</dbReference>
<dbReference type="GO" id="GO:0005829">
    <property type="term" value="C:cytosol"/>
    <property type="evidence" value="ECO:0007669"/>
    <property type="project" value="TreeGrafter"/>
</dbReference>
<sequence length="125" mass="14400">MNFNLMMGCQENAVESLLSLSNLANRARPRVHPHHQRSSALVKHRGADWSGLYQHGDCFFAHQRLAIIDPACGDQPLYSEDKSIVFMVNRETYNHAKLRSRLPNQIYKLSRLRTRRLCAPNSLQL</sequence>
<feature type="domain" description="Glutamine amidotransferase type-2" evidence="3">
    <location>
        <begin position="9"/>
        <end position="125"/>
    </location>
</feature>
<evidence type="ECO:0000313" key="4">
    <source>
        <dbReference type="EMBL" id="TQE11510.1"/>
    </source>
</evidence>
<reference evidence="4 5" key="1">
    <citation type="journal article" date="2019" name="G3 (Bethesda)">
        <title>Sequencing of a Wild Apple (Malus baccata) Genome Unravels the Differences Between Cultivated and Wild Apple Species Regarding Disease Resistance and Cold Tolerance.</title>
        <authorList>
            <person name="Chen X."/>
        </authorList>
    </citation>
    <scope>NUCLEOTIDE SEQUENCE [LARGE SCALE GENOMIC DNA]</scope>
    <source>
        <strain evidence="5">cv. Shandingzi</strain>
        <tissue evidence="4">Leaves</tissue>
    </source>
</reference>
<dbReference type="PANTHER" id="PTHR11772:SF2">
    <property type="entry name" value="ASPARAGINE SYNTHETASE [GLUTAMINE-HYDROLYZING]"/>
    <property type="match status" value="1"/>
</dbReference>
<dbReference type="GO" id="GO:0005524">
    <property type="term" value="F:ATP binding"/>
    <property type="evidence" value="ECO:0007669"/>
    <property type="project" value="UniProtKB-KW"/>
</dbReference>
<dbReference type="GO" id="GO:0004066">
    <property type="term" value="F:asparagine synthase (glutamine-hydrolyzing) activity"/>
    <property type="evidence" value="ECO:0007669"/>
    <property type="project" value="TreeGrafter"/>
</dbReference>
<dbReference type="PANTHER" id="PTHR11772">
    <property type="entry name" value="ASPARAGINE SYNTHETASE"/>
    <property type="match status" value="1"/>
</dbReference>
<dbReference type="PROSITE" id="PS51278">
    <property type="entry name" value="GATASE_TYPE_2"/>
    <property type="match status" value="1"/>
</dbReference>
<comment type="caution">
    <text evidence="4">The sequence shown here is derived from an EMBL/GenBank/DDBJ whole genome shotgun (WGS) entry which is preliminary data.</text>
</comment>
<keyword evidence="1" id="KW-0547">Nucleotide-binding</keyword>
<dbReference type="Gene3D" id="3.60.20.10">
    <property type="entry name" value="Glutamine Phosphoribosylpyrophosphate, subunit 1, domain 1"/>
    <property type="match status" value="1"/>
</dbReference>
<dbReference type="AlphaFoldDB" id="A0A540NLX5"/>
<dbReference type="GO" id="GO:0006529">
    <property type="term" value="P:asparagine biosynthetic process"/>
    <property type="evidence" value="ECO:0007669"/>
    <property type="project" value="TreeGrafter"/>
</dbReference>
<gene>
    <name evidence="4" type="ORF">C1H46_002885</name>
</gene>
<organism evidence="4 5">
    <name type="scientific">Malus baccata</name>
    <name type="common">Siberian crab apple</name>
    <name type="synonym">Pyrus baccata</name>
    <dbReference type="NCBI Taxonomy" id="106549"/>
    <lineage>
        <taxon>Eukaryota</taxon>
        <taxon>Viridiplantae</taxon>
        <taxon>Streptophyta</taxon>
        <taxon>Embryophyta</taxon>
        <taxon>Tracheophyta</taxon>
        <taxon>Spermatophyta</taxon>
        <taxon>Magnoliopsida</taxon>
        <taxon>eudicotyledons</taxon>
        <taxon>Gunneridae</taxon>
        <taxon>Pentapetalae</taxon>
        <taxon>rosids</taxon>
        <taxon>fabids</taxon>
        <taxon>Rosales</taxon>
        <taxon>Rosaceae</taxon>
        <taxon>Amygdaloideae</taxon>
        <taxon>Maleae</taxon>
        <taxon>Malus</taxon>
    </lineage>
</organism>
<protein>
    <recommendedName>
        <fullName evidence="3">Glutamine amidotransferase type-2 domain-containing protein</fullName>
    </recommendedName>
</protein>
<keyword evidence="5" id="KW-1185">Reference proteome</keyword>
<dbReference type="Proteomes" id="UP000315295">
    <property type="component" value="Unassembled WGS sequence"/>
</dbReference>
<evidence type="ECO:0000256" key="1">
    <source>
        <dbReference type="ARBA" id="ARBA00022741"/>
    </source>
</evidence>
<dbReference type="STRING" id="106549.A0A540NLX5"/>
<keyword evidence="2" id="KW-0067">ATP-binding</keyword>
<accession>A0A540NLX5</accession>
<dbReference type="InterPro" id="IPR050795">
    <property type="entry name" value="Asn_Synthetase"/>
</dbReference>
<dbReference type="InterPro" id="IPR017932">
    <property type="entry name" value="GATase_2_dom"/>
</dbReference>
<evidence type="ECO:0000256" key="2">
    <source>
        <dbReference type="ARBA" id="ARBA00022840"/>
    </source>
</evidence>
<dbReference type="SUPFAM" id="SSF56235">
    <property type="entry name" value="N-terminal nucleophile aminohydrolases (Ntn hydrolases)"/>
    <property type="match status" value="1"/>
</dbReference>
<proteinExistence type="predicted"/>
<evidence type="ECO:0000259" key="3">
    <source>
        <dbReference type="PROSITE" id="PS51278"/>
    </source>
</evidence>
<dbReference type="Pfam" id="PF13522">
    <property type="entry name" value="GATase_6"/>
    <property type="match status" value="1"/>
</dbReference>
<evidence type="ECO:0000313" key="5">
    <source>
        <dbReference type="Proteomes" id="UP000315295"/>
    </source>
</evidence>
<dbReference type="EMBL" id="VIEB01000029">
    <property type="protein sequence ID" value="TQE11510.1"/>
    <property type="molecule type" value="Genomic_DNA"/>
</dbReference>
<name>A0A540NLX5_MALBA</name>